<dbReference type="EMBL" id="KM658162">
    <property type="protein sequence ID" value="AKN91193.1"/>
    <property type="molecule type" value="mRNA"/>
</dbReference>
<dbReference type="PROSITE" id="PS50222">
    <property type="entry name" value="EF_HAND_2"/>
    <property type="match status" value="3"/>
</dbReference>
<dbReference type="SMR" id="A0A0N7CS00"/>
<dbReference type="Gene3D" id="1.10.238.10">
    <property type="entry name" value="EF-hand"/>
    <property type="match status" value="1"/>
</dbReference>
<protein>
    <recommendedName>
        <fullName evidence="4">Calcineurin B-like protein</fullName>
    </recommendedName>
</protein>
<proteinExistence type="evidence at transcript level"/>
<dbReference type="CDD" id="cd00051">
    <property type="entry name" value="EFh"/>
    <property type="match status" value="2"/>
</dbReference>
<keyword evidence="2 4" id="KW-0106">Calcium</keyword>
<gene>
    <name evidence="6" type="primary">CBL8</name>
</gene>
<comment type="subunit">
    <text evidence="4">Homodimer. Interacts with CIPK.</text>
</comment>
<dbReference type="SMART" id="SM00054">
    <property type="entry name" value="EFh"/>
    <property type="match status" value="3"/>
</dbReference>
<dbReference type="InterPro" id="IPR018247">
    <property type="entry name" value="EF_Hand_1_Ca_BS"/>
</dbReference>
<name>A0A0N7CS00_NICSY</name>
<evidence type="ECO:0000256" key="2">
    <source>
        <dbReference type="ARBA" id="ARBA00022837"/>
    </source>
</evidence>
<comment type="similarity">
    <text evidence="3 4">Belongs to the calcineurin regulatory subunit family.</text>
</comment>
<keyword evidence="4" id="KW-0472">Membrane</keyword>
<accession>A0A0N7CS00</accession>
<dbReference type="GO" id="GO:0005509">
    <property type="term" value="F:calcium ion binding"/>
    <property type="evidence" value="ECO:0007669"/>
    <property type="project" value="UniProtKB-UniRule"/>
</dbReference>
<dbReference type="SUPFAM" id="SSF47473">
    <property type="entry name" value="EF-hand"/>
    <property type="match status" value="1"/>
</dbReference>
<evidence type="ECO:0000259" key="5">
    <source>
        <dbReference type="PROSITE" id="PS50222"/>
    </source>
</evidence>
<reference evidence="6" key="1">
    <citation type="submission" date="2014-09" db="EMBL/GenBank/DDBJ databases">
        <authorList>
            <person name="Magalhaes I.L.F."/>
            <person name="Oliveira U."/>
            <person name="Santos F.R."/>
            <person name="Vidigal T.H.D.A."/>
            <person name="Brescovit A.D."/>
            <person name="Santos A.J."/>
        </authorList>
    </citation>
    <scope>NUCLEOTIDE SEQUENCE</scope>
</reference>
<evidence type="ECO:0000256" key="1">
    <source>
        <dbReference type="ARBA" id="ARBA00022737"/>
    </source>
</evidence>
<keyword evidence="1 4" id="KW-0677">Repeat</keyword>
<dbReference type="Pfam" id="PF13499">
    <property type="entry name" value="EF-hand_7"/>
    <property type="match status" value="1"/>
</dbReference>
<dbReference type="GO" id="GO:0019900">
    <property type="term" value="F:kinase binding"/>
    <property type="evidence" value="ECO:0007669"/>
    <property type="project" value="UniProtKB-UniRule"/>
</dbReference>
<evidence type="ECO:0000256" key="4">
    <source>
        <dbReference type="RuleBase" id="RU369080"/>
    </source>
</evidence>
<dbReference type="PRINTS" id="PR00450">
    <property type="entry name" value="RECOVERIN"/>
</dbReference>
<feature type="domain" description="EF-hand" evidence="5">
    <location>
        <begin position="67"/>
        <end position="102"/>
    </location>
</feature>
<dbReference type="PANTHER" id="PTHR23056:SF105">
    <property type="entry name" value="CALCINEURIN B-LIKE PROTEIN"/>
    <property type="match status" value="1"/>
</dbReference>
<sequence>MGGKASKKDRARSVLADPIALASETIFTVSEVEALLDLYKKLSCSITKDGLIHKEELLLALFKNHKKENLFADRIFALFDAKQNGQIDFEEFVQALSIFHPRTPESEKIAYAFKLYDLGHTGYIEREELKEMVLALLDESDLHLSDDVVEAIVDKTFKETDTNGDGRIDQEEWREYAARNPTLLRNMTLPYLMDVNLAFPSFVLGTGAED</sequence>
<comment type="function">
    <text evidence="4">Acts as a calcium sensor. CBL proteins interact with CIPK serine-threonine protein kinases. Binding of a CBL protein to the regulatory NAF domain of a CIPK protein lead to the activation of the kinase in a calcium-dependent manner.</text>
</comment>
<dbReference type="Pfam" id="PF00036">
    <property type="entry name" value="EF-hand_1"/>
    <property type="match status" value="1"/>
</dbReference>
<evidence type="ECO:0000313" key="6">
    <source>
        <dbReference type="EMBL" id="AKN91193.1"/>
    </source>
</evidence>
<dbReference type="InterPro" id="IPR045198">
    <property type="entry name" value="CNBL1-10"/>
</dbReference>
<comment type="subcellular location">
    <subcellularLocation>
        <location evidence="4">Membrane</location>
    </subcellularLocation>
</comment>
<dbReference type="PANTHER" id="PTHR23056">
    <property type="entry name" value="CALCINEURIN B"/>
    <property type="match status" value="1"/>
</dbReference>
<dbReference type="InterPro" id="IPR002048">
    <property type="entry name" value="EF_hand_dom"/>
</dbReference>
<dbReference type="AlphaFoldDB" id="A0A0N7CS00"/>
<dbReference type="InterPro" id="IPR011992">
    <property type="entry name" value="EF-hand-dom_pair"/>
</dbReference>
<organism evidence="6">
    <name type="scientific">Nicotiana sylvestris</name>
    <name type="common">Wood tobacco</name>
    <name type="synonym">South American tobacco</name>
    <dbReference type="NCBI Taxonomy" id="4096"/>
    <lineage>
        <taxon>Eukaryota</taxon>
        <taxon>Viridiplantae</taxon>
        <taxon>Streptophyta</taxon>
        <taxon>Embryophyta</taxon>
        <taxon>Tracheophyta</taxon>
        <taxon>Spermatophyta</taxon>
        <taxon>Magnoliopsida</taxon>
        <taxon>eudicotyledons</taxon>
        <taxon>Gunneridae</taxon>
        <taxon>Pentapetalae</taxon>
        <taxon>asterids</taxon>
        <taxon>lamiids</taxon>
        <taxon>Solanales</taxon>
        <taxon>Solanaceae</taxon>
        <taxon>Nicotianoideae</taxon>
        <taxon>Nicotianeae</taxon>
        <taxon>Nicotiana</taxon>
    </lineage>
</organism>
<dbReference type="PROSITE" id="PS00018">
    <property type="entry name" value="EF_HAND_1"/>
    <property type="match status" value="1"/>
</dbReference>
<dbReference type="GO" id="GO:0016020">
    <property type="term" value="C:membrane"/>
    <property type="evidence" value="ECO:0007669"/>
    <property type="project" value="UniProtKB-SubCell"/>
</dbReference>
<keyword evidence="4" id="KW-0479">Metal-binding</keyword>
<feature type="domain" description="EF-hand" evidence="5">
    <location>
        <begin position="148"/>
        <end position="183"/>
    </location>
</feature>
<dbReference type="FunFam" id="1.10.238.10:FF:000073">
    <property type="entry name" value="calcineurin B-like protein 3"/>
    <property type="match status" value="1"/>
</dbReference>
<dbReference type="GO" id="GO:0019722">
    <property type="term" value="P:calcium-mediated signaling"/>
    <property type="evidence" value="ECO:0007669"/>
    <property type="project" value="UniProtKB-UniRule"/>
</dbReference>
<feature type="domain" description="EF-hand" evidence="5">
    <location>
        <begin position="104"/>
        <end position="139"/>
    </location>
</feature>
<evidence type="ECO:0000256" key="3">
    <source>
        <dbReference type="ARBA" id="ARBA00023774"/>
    </source>
</evidence>